<evidence type="ECO:0000256" key="3">
    <source>
        <dbReference type="ARBA" id="ARBA00023033"/>
    </source>
</evidence>
<proteinExistence type="inferred from homology"/>
<keyword evidence="2" id="KW-0560">Oxidoreductase</keyword>
<dbReference type="EMBL" id="DS499595">
    <property type="protein sequence ID" value="EDP55297.1"/>
    <property type="molecule type" value="Genomic_DNA"/>
</dbReference>
<dbReference type="Proteomes" id="UP000001699">
    <property type="component" value="Unassembled WGS sequence"/>
</dbReference>
<protein>
    <submittedName>
        <fullName evidence="4">MAK1-like monooxygenase, putative</fullName>
    </submittedName>
</protein>
<dbReference type="AlphaFoldDB" id="B0XW04"/>
<name>B0XW04_ASPFC</name>
<organism evidence="4 5">
    <name type="scientific">Aspergillus fumigatus (strain CBS 144.89 / FGSC A1163 / CEA10)</name>
    <name type="common">Neosartorya fumigata</name>
    <dbReference type="NCBI Taxonomy" id="451804"/>
    <lineage>
        <taxon>Eukaryota</taxon>
        <taxon>Fungi</taxon>
        <taxon>Dikarya</taxon>
        <taxon>Ascomycota</taxon>
        <taxon>Pezizomycotina</taxon>
        <taxon>Eurotiomycetes</taxon>
        <taxon>Eurotiomycetidae</taxon>
        <taxon>Eurotiales</taxon>
        <taxon>Aspergillaceae</taxon>
        <taxon>Aspergillus</taxon>
        <taxon>Aspergillus subgen. Fumigati</taxon>
    </lineage>
</organism>
<keyword evidence="3 4" id="KW-0503">Monooxygenase</keyword>
<evidence type="ECO:0000313" key="4">
    <source>
        <dbReference type="EMBL" id="EDP55297.1"/>
    </source>
</evidence>
<evidence type="ECO:0000256" key="2">
    <source>
        <dbReference type="ARBA" id="ARBA00023002"/>
    </source>
</evidence>
<gene>
    <name evidence="4" type="ORF">AFUB_033630</name>
</gene>
<dbReference type="OrthoDB" id="16820at2759"/>
<reference evidence="4 5" key="1">
    <citation type="journal article" date="2008" name="PLoS Genet.">
        <title>Genomic islands in the pathogenic filamentous fungus Aspergillus fumigatus.</title>
        <authorList>
            <person name="Fedorova N.D."/>
            <person name="Khaldi N."/>
            <person name="Joardar V.S."/>
            <person name="Maiti R."/>
            <person name="Amedeo P."/>
            <person name="Anderson M.J."/>
            <person name="Crabtree J."/>
            <person name="Silva J.C."/>
            <person name="Badger J.H."/>
            <person name="Albarraq A."/>
            <person name="Angiuoli S."/>
            <person name="Bussey H."/>
            <person name="Bowyer P."/>
            <person name="Cotty P.J."/>
            <person name="Dyer P.S."/>
            <person name="Egan A."/>
            <person name="Galens K."/>
            <person name="Fraser-Liggett C.M."/>
            <person name="Haas B.J."/>
            <person name="Inman J.M."/>
            <person name="Kent R."/>
            <person name="Lemieux S."/>
            <person name="Malavazi I."/>
            <person name="Orvis J."/>
            <person name="Roemer T."/>
            <person name="Ronning C.M."/>
            <person name="Sundaram J.P."/>
            <person name="Sutton G."/>
            <person name="Turner G."/>
            <person name="Venter J.C."/>
            <person name="White O.R."/>
            <person name="Whitty B.R."/>
            <person name="Youngman P."/>
            <person name="Wolfe K.H."/>
            <person name="Goldman G.H."/>
            <person name="Wortman J.R."/>
            <person name="Jiang B."/>
            <person name="Denning D.W."/>
            <person name="Nierman W.C."/>
        </authorList>
    </citation>
    <scope>NUCLEOTIDE SEQUENCE [LARGE SCALE GENOMIC DNA]</scope>
    <source>
        <strain evidence="5">CBS 144.89 / FGSC A1163 / CEA10</strain>
    </source>
</reference>
<dbReference type="GO" id="GO:0004497">
    <property type="term" value="F:monooxygenase activity"/>
    <property type="evidence" value="ECO:0007669"/>
    <property type="project" value="UniProtKB-KW"/>
</dbReference>
<dbReference type="HOGENOM" id="CLU_933758_0_0_1"/>
<keyword evidence="5" id="KW-1185">Reference proteome</keyword>
<dbReference type="PANTHER" id="PTHR13789:SF236">
    <property type="entry name" value="MONOOXYGENASE, PUTATIVE (AFU_ORTHOLOGUE AFUA_6G12060)-RELATED"/>
    <property type="match status" value="1"/>
</dbReference>
<dbReference type="SUPFAM" id="SSF51905">
    <property type="entry name" value="FAD/NAD(P)-binding domain"/>
    <property type="match status" value="1"/>
</dbReference>
<dbReference type="PANTHER" id="PTHR13789">
    <property type="entry name" value="MONOOXYGENASE"/>
    <property type="match status" value="1"/>
</dbReference>
<evidence type="ECO:0000313" key="5">
    <source>
        <dbReference type="Proteomes" id="UP000001699"/>
    </source>
</evidence>
<evidence type="ECO:0000256" key="1">
    <source>
        <dbReference type="ARBA" id="ARBA00007992"/>
    </source>
</evidence>
<dbReference type="VEuPathDB" id="FungiDB:AFUB_033630"/>
<dbReference type="InterPro" id="IPR036188">
    <property type="entry name" value="FAD/NAD-bd_sf"/>
</dbReference>
<dbReference type="InterPro" id="IPR050493">
    <property type="entry name" value="FAD-dep_Monooxygenase_BioMet"/>
</dbReference>
<sequence>MNVLCRWDKSMRPAIDSIRAAISSFDYYDSNGELRDCLPYAPGDLLNVEVVQMSGLIDLLYGKAKDCGIDLRFGAIVCDYWESEGNAGIVLENGHKVAADCVIAADGWGTITGKDVAPYSTGAAIYRSHFDSREIRDDPEANWILDSTGRADHANMYLGKDTTLLVGTVGKGKNVKSKDLIIPGSSLQTLSMSWNWSRTGQWLLAMRPMLCTPISVKEPTWPLKMQQSSLLAWSSVERKTCLSVCGLWRNYARSEFRWSRQLRSRRWRGSSMQTGILTKLMGNQPMIHAQPGYCDMTV</sequence>
<accession>B0XW04</accession>
<dbReference type="Gene3D" id="3.50.50.60">
    <property type="entry name" value="FAD/NAD(P)-binding domain"/>
    <property type="match status" value="1"/>
</dbReference>
<comment type="similarity">
    <text evidence="1">Belongs to the paxM FAD-dependent monooxygenase family.</text>
</comment>